<keyword evidence="3" id="KW-1185">Reference proteome</keyword>
<dbReference type="InterPro" id="IPR032066">
    <property type="entry name" value="GP3_package"/>
</dbReference>
<organism evidence="1 3">
    <name type="scientific">Escherichia phage vB_Eco_mar001J1</name>
    <dbReference type="NCBI Taxonomy" id="2419760"/>
    <lineage>
        <taxon>Viruses</taxon>
        <taxon>Duplodnaviria</taxon>
        <taxon>Heunggongvirae</taxon>
        <taxon>Uroviricota</taxon>
        <taxon>Caudoviricetes</taxon>
        <taxon>Drexlerviridae</taxon>
        <taxon>Tempevirinae</taxon>
        <taxon>Warwickvirus</taxon>
        <taxon>Warwickvirus mar001J1</taxon>
    </lineage>
</organism>
<evidence type="ECO:0000313" key="3">
    <source>
        <dbReference type="Proteomes" id="UP000310467"/>
    </source>
</evidence>
<dbReference type="EMBL" id="LR027388">
    <property type="protein sequence ID" value="VCU43589.1"/>
    <property type="molecule type" value="Genomic_DNA"/>
</dbReference>
<reference evidence="1 3" key="1">
    <citation type="submission" date="2018-10" db="EMBL/GenBank/DDBJ databases">
        <authorList>
            <person name="Redgwell R T."/>
            <person name="Michniewski S."/>
            <person name="Millard A."/>
        </authorList>
    </citation>
    <scope>NUCLEOTIDE SEQUENCE [LARGE SCALE GENOMIC DNA]</scope>
    <source>
        <strain evidence="1">VB_Eco_mar001J1</strain>
        <strain evidence="3">vB_Eco_mar001J1</strain>
        <strain evidence="2">VB_Eco_mar002J2</strain>
    </source>
</reference>
<dbReference type="Proteomes" id="UP000310467">
    <property type="component" value="Segment"/>
</dbReference>
<proteinExistence type="predicted"/>
<protein>
    <submittedName>
        <fullName evidence="1">Putative terminase small subunit</fullName>
    </submittedName>
</protein>
<evidence type="ECO:0000313" key="2">
    <source>
        <dbReference type="EMBL" id="VCU43693.1"/>
    </source>
</evidence>
<gene>
    <name evidence="1" type="ORF">MAR001J1_00018</name>
    <name evidence="2" type="ORF">MAR002J2_00044</name>
</gene>
<sequence>MAKNVEPAVKALNFKELYNKTYGDIVTLNNRHKYTPEQVFDMAIRYFTWAEENHIQAAETASFQGDVYESRVYKPRVFTVNGFSLYLGVTEAAVSKWRKEPGFCDVMEFVDKVIYEQKFQLAANNMINAGFIGKEIGVEKPATVSVEASAAANASIDAVTADEVKEAVHDVLDMLNQ</sequence>
<name>A0A3P4A7G0_9CAUD</name>
<dbReference type="EMBL" id="LR027385">
    <property type="protein sequence ID" value="VCU43693.1"/>
    <property type="molecule type" value="Genomic_DNA"/>
</dbReference>
<evidence type="ECO:0000313" key="1">
    <source>
        <dbReference type="EMBL" id="VCU43589.1"/>
    </source>
</evidence>
<dbReference type="Proteomes" id="UP000310628">
    <property type="component" value="Segment"/>
</dbReference>
<accession>A0A3P4A7G0</accession>
<dbReference type="Pfam" id="PF16677">
    <property type="entry name" value="GP3_package"/>
    <property type="match status" value="1"/>
</dbReference>
<dbReference type="Gene3D" id="1.10.132.80">
    <property type="match status" value="1"/>
</dbReference>